<organism evidence="2 3">
    <name type="scientific">Puccinia graminis f. sp. tritici</name>
    <dbReference type="NCBI Taxonomy" id="56615"/>
    <lineage>
        <taxon>Eukaryota</taxon>
        <taxon>Fungi</taxon>
        <taxon>Dikarya</taxon>
        <taxon>Basidiomycota</taxon>
        <taxon>Pucciniomycotina</taxon>
        <taxon>Pucciniomycetes</taxon>
        <taxon>Pucciniales</taxon>
        <taxon>Pucciniaceae</taxon>
        <taxon>Puccinia</taxon>
    </lineage>
</organism>
<proteinExistence type="predicted"/>
<evidence type="ECO:0000256" key="1">
    <source>
        <dbReference type="SAM" id="MobiDB-lite"/>
    </source>
</evidence>
<accession>A0A5B0RLS7</accession>
<sequence length="79" mass="8147">MTRLKVGSTRAALRASAVNLAYPEVRTNPTSSSVCDPSAASASGRISTSQLPPGPTRPATFWPASGWPTGGPSPPNYHP</sequence>
<protein>
    <submittedName>
        <fullName evidence="2">Uncharacterized protein</fullName>
    </submittedName>
</protein>
<evidence type="ECO:0000313" key="3">
    <source>
        <dbReference type="Proteomes" id="UP000325313"/>
    </source>
</evidence>
<evidence type="ECO:0000313" key="2">
    <source>
        <dbReference type="EMBL" id="KAA1126359.1"/>
    </source>
</evidence>
<dbReference type="EMBL" id="VDEP01000172">
    <property type="protein sequence ID" value="KAA1126359.1"/>
    <property type="molecule type" value="Genomic_DNA"/>
</dbReference>
<gene>
    <name evidence="2" type="ORF">PGTUg99_028807</name>
</gene>
<dbReference type="AlphaFoldDB" id="A0A5B0RLS7"/>
<dbReference type="Proteomes" id="UP000325313">
    <property type="component" value="Unassembled WGS sequence"/>
</dbReference>
<reference evidence="2 3" key="1">
    <citation type="submission" date="2019-05" db="EMBL/GenBank/DDBJ databases">
        <title>Emergence of the Ug99 lineage of the wheat stem rust pathogen through somatic hybridization.</title>
        <authorList>
            <person name="Li F."/>
            <person name="Upadhyaya N.M."/>
            <person name="Sperschneider J."/>
            <person name="Matny O."/>
            <person name="Nguyen-Phuc H."/>
            <person name="Mago R."/>
            <person name="Raley C."/>
            <person name="Miller M.E."/>
            <person name="Silverstein K.A.T."/>
            <person name="Henningsen E."/>
            <person name="Hirsch C.D."/>
            <person name="Visser B."/>
            <person name="Pretorius Z.A."/>
            <person name="Steffenson B.J."/>
            <person name="Schwessinger B."/>
            <person name="Dodds P.N."/>
            <person name="Figueroa M."/>
        </authorList>
    </citation>
    <scope>NUCLEOTIDE SEQUENCE [LARGE SCALE GENOMIC DNA]</scope>
    <source>
        <strain evidence="2 3">Ug99</strain>
    </source>
</reference>
<comment type="caution">
    <text evidence="2">The sequence shown here is derived from an EMBL/GenBank/DDBJ whole genome shotgun (WGS) entry which is preliminary data.</text>
</comment>
<feature type="compositionally biased region" description="Polar residues" evidence="1">
    <location>
        <begin position="27"/>
        <end position="51"/>
    </location>
</feature>
<name>A0A5B0RLS7_PUCGR</name>
<feature type="region of interest" description="Disordered" evidence="1">
    <location>
        <begin position="26"/>
        <end position="79"/>
    </location>
</feature>